<dbReference type="GO" id="GO:0005576">
    <property type="term" value="C:extracellular region"/>
    <property type="evidence" value="ECO:0007669"/>
    <property type="project" value="UniProtKB-SubCell"/>
</dbReference>
<dbReference type="CDD" id="cd19423">
    <property type="entry name" value="lipocalin_LTBP1-like"/>
    <property type="match status" value="1"/>
</dbReference>
<protein>
    <submittedName>
        <fullName evidence="8">Salivary lipocalin</fullName>
    </submittedName>
</protein>
<sequence>MNMIITLAFLGILVHAFAEECELMPAAEEFDSEKYFSIPLVYVTHSRSRGKEDVCRKYQTTRNSDGTIETLVSGDYKEGDTSPKSVVKCINKPKNKGQFSVECEVLEGTGSNQKIQLETSVIATDNKNYAFLQRCSTSGLGDILVLQTNSSNVDPGVKKVFDLNKWNINEWSSRNSVVC</sequence>
<keyword evidence="4 7" id="KW-0732">Signal</keyword>
<comment type="similarity">
    <text evidence="6">Belongs to the calycin superfamily. Triabin family.</text>
</comment>
<evidence type="ECO:0000256" key="3">
    <source>
        <dbReference type="ARBA" id="ARBA00022656"/>
    </source>
</evidence>
<dbReference type="InterPro" id="IPR005657">
    <property type="entry name" value="Triabi/Procalin"/>
</dbReference>
<evidence type="ECO:0000256" key="1">
    <source>
        <dbReference type="ARBA" id="ARBA00004613"/>
    </source>
</evidence>
<feature type="chain" id="PRO_5003159785" evidence="7">
    <location>
        <begin position="19"/>
        <end position="179"/>
    </location>
</feature>
<keyword evidence="5" id="KW-1199">Hemostasis impairing toxin</keyword>
<dbReference type="InterPro" id="IPR012674">
    <property type="entry name" value="Calycin"/>
</dbReference>
<dbReference type="AlphaFoldDB" id="E2J745"/>
<dbReference type="Gene3D" id="2.40.128.20">
    <property type="match status" value="1"/>
</dbReference>
<keyword evidence="2" id="KW-0964">Secreted</keyword>
<evidence type="ECO:0000313" key="8">
    <source>
        <dbReference type="EMBL" id="ADN29763.1"/>
    </source>
</evidence>
<dbReference type="Pfam" id="PF03973">
    <property type="entry name" value="Triabin"/>
    <property type="match status" value="1"/>
</dbReference>
<evidence type="ECO:0000256" key="7">
    <source>
        <dbReference type="SAM" id="SignalP"/>
    </source>
</evidence>
<evidence type="ECO:0000256" key="5">
    <source>
        <dbReference type="ARBA" id="ARBA00023240"/>
    </source>
</evidence>
<dbReference type="SUPFAM" id="SSF50814">
    <property type="entry name" value="Lipocalins"/>
    <property type="match status" value="1"/>
</dbReference>
<reference evidence="8" key="1">
    <citation type="journal article" date="2012" name="Am. J. Trop. Med. Hyg.">
        <title>An insight into the sialotranscriptome of Triatoma matogrossensis, a kissing bug associated with fogo selvagem in South America.</title>
        <authorList>
            <person name="Assumpcao T.C."/>
            <person name="Eaton D.P."/>
            <person name="Pham V.M."/>
            <person name="Francischetti I.M."/>
            <person name="Aoki V."/>
            <person name="Hans-Filho G."/>
            <person name="Rivitti E.A."/>
            <person name="Valenzuela J.G."/>
            <person name="Diaz L.A."/>
            <person name="Ribeiro J.M."/>
        </authorList>
    </citation>
    <scope>NUCLEOTIDE SEQUENCE</scope>
    <source>
        <tissue evidence="8">Salivary gland</tissue>
    </source>
</reference>
<organism evidence="8">
    <name type="scientific">Triatoma matogrossensis</name>
    <dbReference type="NCBI Taxonomy" id="162370"/>
    <lineage>
        <taxon>Eukaryota</taxon>
        <taxon>Metazoa</taxon>
        <taxon>Ecdysozoa</taxon>
        <taxon>Arthropoda</taxon>
        <taxon>Hexapoda</taxon>
        <taxon>Insecta</taxon>
        <taxon>Pterygota</taxon>
        <taxon>Neoptera</taxon>
        <taxon>Paraneoptera</taxon>
        <taxon>Hemiptera</taxon>
        <taxon>Heteroptera</taxon>
        <taxon>Panheteroptera</taxon>
        <taxon>Cimicomorpha</taxon>
        <taxon>Reduviidae</taxon>
        <taxon>Triatominae</taxon>
        <taxon>Triatoma</taxon>
    </lineage>
</organism>
<evidence type="ECO:0000256" key="2">
    <source>
        <dbReference type="ARBA" id="ARBA00022525"/>
    </source>
</evidence>
<dbReference type="EMBL" id="HP429263">
    <property type="protein sequence ID" value="ADN29763.1"/>
    <property type="molecule type" value="mRNA"/>
</dbReference>
<comment type="subcellular location">
    <subcellularLocation>
        <location evidence="1">Secreted</location>
    </subcellularLocation>
</comment>
<dbReference type="GO" id="GO:0090729">
    <property type="term" value="F:toxin activity"/>
    <property type="evidence" value="ECO:0007669"/>
    <property type="project" value="UniProtKB-KW"/>
</dbReference>
<evidence type="ECO:0000256" key="4">
    <source>
        <dbReference type="ARBA" id="ARBA00022729"/>
    </source>
</evidence>
<feature type="signal peptide" evidence="7">
    <location>
        <begin position="1"/>
        <end position="18"/>
    </location>
</feature>
<name>E2J745_9HEMI</name>
<proteinExistence type="evidence at transcript level"/>
<dbReference type="GO" id="GO:0030682">
    <property type="term" value="P:symbiont-mediated perturbation of host defenses"/>
    <property type="evidence" value="ECO:0007669"/>
    <property type="project" value="InterPro"/>
</dbReference>
<accession>E2J745</accession>
<evidence type="ECO:0000256" key="6">
    <source>
        <dbReference type="ARBA" id="ARBA00034121"/>
    </source>
</evidence>
<keyword evidence="3" id="KW-0800">Toxin</keyword>